<name>A0ABQ5V166_9PROT</name>
<gene>
    <name evidence="1" type="ORF">GCM10007854_21510</name>
</gene>
<proteinExistence type="predicted"/>
<organism evidence="1 2">
    <name type="scientific">Algimonas porphyrae</name>
    <dbReference type="NCBI Taxonomy" id="1128113"/>
    <lineage>
        <taxon>Bacteria</taxon>
        <taxon>Pseudomonadati</taxon>
        <taxon>Pseudomonadota</taxon>
        <taxon>Alphaproteobacteria</taxon>
        <taxon>Maricaulales</taxon>
        <taxon>Robiginitomaculaceae</taxon>
        <taxon>Algimonas</taxon>
    </lineage>
</organism>
<comment type="caution">
    <text evidence="1">The sequence shown here is derived from an EMBL/GenBank/DDBJ whole genome shotgun (WGS) entry which is preliminary data.</text>
</comment>
<reference evidence="1" key="1">
    <citation type="journal article" date="2014" name="Int. J. Syst. Evol. Microbiol.">
        <title>Complete genome of a new Firmicutes species belonging to the dominant human colonic microbiota ('Ruminococcus bicirculans') reveals two chromosomes and a selective capacity to utilize plant glucans.</title>
        <authorList>
            <consortium name="NISC Comparative Sequencing Program"/>
            <person name="Wegmann U."/>
            <person name="Louis P."/>
            <person name="Goesmann A."/>
            <person name="Henrissat B."/>
            <person name="Duncan S.H."/>
            <person name="Flint H.J."/>
        </authorList>
    </citation>
    <scope>NUCLEOTIDE SEQUENCE</scope>
    <source>
        <strain evidence="1">NBRC 108216</strain>
    </source>
</reference>
<evidence type="ECO:0000313" key="2">
    <source>
        <dbReference type="Proteomes" id="UP001161390"/>
    </source>
</evidence>
<protein>
    <submittedName>
        <fullName evidence="1">Uncharacterized protein</fullName>
    </submittedName>
</protein>
<keyword evidence="2" id="KW-1185">Reference proteome</keyword>
<dbReference type="Proteomes" id="UP001161390">
    <property type="component" value="Unassembled WGS sequence"/>
</dbReference>
<sequence>MMGTDRETVNSSRSFSVTDSFSCSGHTLMSHHVSLWDNGQLRSAQIDIELNGIPLELPRSLSRTFASSPYTKETTTFFCETNVIIFKVSSGHHANDNMASGDATYLIDLEAHRITSASPLDIARLFGP</sequence>
<dbReference type="EMBL" id="BSNJ01000004">
    <property type="protein sequence ID" value="GLQ21196.1"/>
    <property type="molecule type" value="Genomic_DNA"/>
</dbReference>
<accession>A0ABQ5V166</accession>
<evidence type="ECO:0000313" key="1">
    <source>
        <dbReference type="EMBL" id="GLQ21196.1"/>
    </source>
</evidence>
<reference evidence="1" key="2">
    <citation type="submission" date="2023-01" db="EMBL/GenBank/DDBJ databases">
        <title>Draft genome sequence of Algimonas porphyrae strain NBRC 108216.</title>
        <authorList>
            <person name="Sun Q."/>
            <person name="Mori K."/>
        </authorList>
    </citation>
    <scope>NUCLEOTIDE SEQUENCE</scope>
    <source>
        <strain evidence="1">NBRC 108216</strain>
    </source>
</reference>